<name>A0ABN9LX78_9NEOB</name>
<dbReference type="InterPro" id="IPR012582">
    <property type="entry name" value="DNAPKcs_CC3"/>
</dbReference>
<dbReference type="Pfam" id="PF19704">
    <property type="entry name" value="DNAPKcs_CC5"/>
    <property type="match status" value="2"/>
</dbReference>
<accession>A0ABN9LX78</accession>
<feature type="domain" description="DNA-dependent protein kinase catalytic subunit CC3" evidence="2">
    <location>
        <begin position="11"/>
        <end position="303"/>
    </location>
</feature>
<evidence type="ECO:0000313" key="4">
    <source>
        <dbReference type="Proteomes" id="UP001176940"/>
    </source>
</evidence>
<dbReference type="SMART" id="SM01344">
    <property type="entry name" value="NUC194"/>
    <property type="match status" value="1"/>
</dbReference>
<keyword evidence="4" id="KW-1185">Reference proteome</keyword>
<dbReference type="EMBL" id="CAUEEQ010032417">
    <property type="protein sequence ID" value="CAJ0950892.1"/>
    <property type="molecule type" value="Genomic_DNA"/>
</dbReference>
<reference evidence="3" key="1">
    <citation type="submission" date="2023-07" db="EMBL/GenBank/DDBJ databases">
        <authorList>
            <person name="Stuckert A."/>
        </authorList>
    </citation>
    <scope>NUCLEOTIDE SEQUENCE</scope>
</reference>
<gene>
    <name evidence="3" type="ORF">RIMI_LOCUS13214956</name>
</gene>
<feature type="region of interest" description="Disordered" evidence="1">
    <location>
        <begin position="41"/>
        <end position="88"/>
    </location>
</feature>
<dbReference type="Proteomes" id="UP001176940">
    <property type="component" value="Unassembled WGS sequence"/>
</dbReference>
<feature type="compositionally biased region" description="Basic and acidic residues" evidence="1">
    <location>
        <begin position="57"/>
        <end position="85"/>
    </location>
</feature>
<comment type="caution">
    <text evidence="3">The sequence shown here is derived from an EMBL/GenBank/DDBJ whole genome shotgun (WGS) entry which is preliminary data.</text>
</comment>
<evidence type="ECO:0000256" key="1">
    <source>
        <dbReference type="SAM" id="MobiDB-lite"/>
    </source>
</evidence>
<protein>
    <recommendedName>
        <fullName evidence="2">DNA-dependent protein kinase catalytic subunit CC3 domain-containing protein</fullName>
    </recommendedName>
</protein>
<dbReference type="Pfam" id="PF08163">
    <property type="entry name" value="DNAPKcs_CC3"/>
    <property type="match status" value="1"/>
</dbReference>
<organism evidence="3 4">
    <name type="scientific">Ranitomeya imitator</name>
    <name type="common">mimic poison frog</name>
    <dbReference type="NCBI Taxonomy" id="111125"/>
    <lineage>
        <taxon>Eukaryota</taxon>
        <taxon>Metazoa</taxon>
        <taxon>Chordata</taxon>
        <taxon>Craniata</taxon>
        <taxon>Vertebrata</taxon>
        <taxon>Euteleostomi</taxon>
        <taxon>Amphibia</taxon>
        <taxon>Batrachia</taxon>
        <taxon>Anura</taxon>
        <taxon>Neobatrachia</taxon>
        <taxon>Hyloidea</taxon>
        <taxon>Dendrobatidae</taxon>
        <taxon>Dendrobatinae</taxon>
        <taxon>Ranitomeya</taxon>
    </lineage>
</organism>
<proteinExistence type="predicted"/>
<feature type="compositionally biased region" description="Polar residues" evidence="1">
    <location>
        <begin position="41"/>
        <end position="53"/>
    </location>
</feature>
<sequence>MPLKIGVTSEYRFKLGAEDPPPWTKMEGSLLAYRAGERSNNACLQTRGRQSTPAPEPQREDQKRTPSDEDGRHPCGHRHPLDRTVTRTAPGPWGVWNVTFFFLYFFFFPIKDEPQYLSSQSYMADSSLSEEMSQFDFSTGVQSFSYSSQAPVKTQRSRRTQDRSSEAQTPEDFMEFEMDELNQHESMAPMTGLIKHMQKNDFTPKVEEGKMPEDLPPWMTFLHSKLGNPSTPLNIRLFISKLVVNTEEVFRPYAKFWIGPILQLIASGNNGGTGIHYMVVETVVTLLSWSGVATPTGMTKEEILANRLLEFMMKNSFHEKRAVYRHNLEIIKTVLECWKDCLCIPYSNEYAAPPLWEWSGVHIHYCNERYHVTAQCWKKLSVPREPGTCRDRTRSRLLYDCFSGTDPNTKDNSVGIQLLGLVVANSFSPYDPKCEIDSDRYFQALANNVTFTRFKEVYAAASEVLGLVLRHFAEKEKVGEACVSCDLLAFMHMVMLCI</sequence>
<feature type="region of interest" description="Disordered" evidence="1">
    <location>
        <begin position="146"/>
        <end position="173"/>
    </location>
</feature>
<evidence type="ECO:0000313" key="3">
    <source>
        <dbReference type="EMBL" id="CAJ0950892.1"/>
    </source>
</evidence>
<dbReference type="InterPro" id="IPR045581">
    <property type="entry name" value="DNAPKcs_CC5"/>
</dbReference>
<evidence type="ECO:0000259" key="2">
    <source>
        <dbReference type="SMART" id="SM01344"/>
    </source>
</evidence>